<sequence>MPPSVFSDTSFCTVTKSASQRRFWYTHIFRFFSEAWRMSSAASSEVGTKGFSTKMCLPALRACCAREKWVSGVVVRTTTSRSASERNGSRVLKCRREG</sequence>
<dbReference type="EMBL" id="JAWHQM010000027">
    <property type="protein sequence ID" value="KAK5632788.1"/>
    <property type="molecule type" value="Genomic_DNA"/>
</dbReference>
<accession>A0AAN7UN64</accession>
<dbReference type="AlphaFoldDB" id="A0AAN7UN64"/>
<name>A0AAN7UN64_9PEZI</name>
<comment type="caution">
    <text evidence="1">The sequence shown here is derived from an EMBL/GenBank/DDBJ whole genome shotgun (WGS) entry which is preliminary data.</text>
</comment>
<reference evidence="1 2" key="1">
    <citation type="submission" date="2023-10" db="EMBL/GenBank/DDBJ databases">
        <title>Draft genome sequence of Xylaria bambusicola isolate GMP-LS, the root and basal stem rot pathogen of sugarcane in Indonesia.</title>
        <authorList>
            <person name="Selvaraj P."/>
            <person name="Muralishankar V."/>
            <person name="Muruganantham S."/>
            <person name="Sp S."/>
            <person name="Haryani S."/>
            <person name="Lau K.J.X."/>
            <person name="Naqvi N.I."/>
        </authorList>
    </citation>
    <scope>NUCLEOTIDE SEQUENCE [LARGE SCALE GENOMIC DNA]</scope>
    <source>
        <strain evidence="1">GMP-LS</strain>
    </source>
</reference>
<keyword evidence="2" id="KW-1185">Reference proteome</keyword>
<protein>
    <submittedName>
        <fullName evidence="1">Uncharacterized protein</fullName>
    </submittedName>
</protein>
<evidence type="ECO:0000313" key="2">
    <source>
        <dbReference type="Proteomes" id="UP001305414"/>
    </source>
</evidence>
<gene>
    <name evidence="1" type="ORF">RRF57_008502</name>
</gene>
<proteinExistence type="predicted"/>
<evidence type="ECO:0000313" key="1">
    <source>
        <dbReference type="EMBL" id="KAK5632788.1"/>
    </source>
</evidence>
<organism evidence="1 2">
    <name type="scientific">Xylaria bambusicola</name>
    <dbReference type="NCBI Taxonomy" id="326684"/>
    <lineage>
        <taxon>Eukaryota</taxon>
        <taxon>Fungi</taxon>
        <taxon>Dikarya</taxon>
        <taxon>Ascomycota</taxon>
        <taxon>Pezizomycotina</taxon>
        <taxon>Sordariomycetes</taxon>
        <taxon>Xylariomycetidae</taxon>
        <taxon>Xylariales</taxon>
        <taxon>Xylariaceae</taxon>
        <taxon>Xylaria</taxon>
    </lineage>
</organism>
<dbReference type="Proteomes" id="UP001305414">
    <property type="component" value="Unassembled WGS sequence"/>
</dbReference>